<evidence type="ECO:0000313" key="2">
    <source>
        <dbReference type="Proteomes" id="UP000635071"/>
    </source>
</evidence>
<reference evidence="1" key="1">
    <citation type="journal article" date="2014" name="Int. J. Syst. Evol. Microbiol.">
        <title>Complete genome sequence of Corynebacterium casei LMG S-19264T (=DSM 44701T), isolated from a smear-ripened cheese.</title>
        <authorList>
            <consortium name="US DOE Joint Genome Institute (JGI-PGF)"/>
            <person name="Walter F."/>
            <person name="Albersmeier A."/>
            <person name="Kalinowski J."/>
            <person name="Ruckert C."/>
        </authorList>
    </citation>
    <scope>NUCLEOTIDE SEQUENCE</scope>
    <source>
        <strain evidence="1">CGMCC 1.15519</strain>
    </source>
</reference>
<protein>
    <recommendedName>
        <fullName evidence="3">DUF885 family protein</fullName>
    </recommendedName>
</protein>
<comment type="caution">
    <text evidence="1">The sequence shown here is derived from an EMBL/GenBank/DDBJ whole genome shotgun (WGS) entry which is preliminary data.</text>
</comment>
<proteinExistence type="predicted"/>
<dbReference type="AlphaFoldDB" id="A0A916ZS03"/>
<evidence type="ECO:0008006" key="3">
    <source>
        <dbReference type="Google" id="ProtNLM"/>
    </source>
</evidence>
<dbReference type="Proteomes" id="UP000635071">
    <property type="component" value="Unassembled WGS sequence"/>
</dbReference>
<keyword evidence="2" id="KW-1185">Reference proteome</keyword>
<name>A0A916ZS03_9SPHN</name>
<gene>
    <name evidence="1" type="ORF">GCM10011529_14860</name>
</gene>
<dbReference type="EMBL" id="BMJM01000004">
    <property type="protein sequence ID" value="GGE09573.1"/>
    <property type="molecule type" value="Genomic_DNA"/>
</dbReference>
<accession>A0A916ZS03</accession>
<dbReference type="Pfam" id="PF05960">
    <property type="entry name" value="DUF885"/>
    <property type="match status" value="1"/>
</dbReference>
<dbReference type="InterPro" id="IPR010281">
    <property type="entry name" value="DUF885"/>
</dbReference>
<dbReference type="PANTHER" id="PTHR33361">
    <property type="entry name" value="GLR0591 PROTEIN"/>
    <property type="match status" value="1"/>
</dbReference>
<dbReference type="PANTHER" id="PTHR33361:SF16">
    <property type="entry name" value="DUF885 DOMAIN-CONTAINING PROTEIN"/>
    <property type="match status" value="1"/>
</dbReference>
<organism evidence="1 2">
    <name type="scientific">Sandarakinorhabdus glacialis</name>
    <dbReference type="NCBI Taxonomy" id="1614636"/>
    <lineage>
        <taxon>Bacteria</taxon>
        <taxon>Pseudomonadati</taxon>
        <taxon>Pseudomonadota</taxon>
        <taxon>Alphaproteobacteria</taxon>
        <taxon>Sphingomonadales</taxon>
        <taxon>Sphingosinicellaceae</taxon>
        <taxon>Sandarakinorhabdus</taxon>
    </lineage>
</organism>
<sequence length="165" mass="17592">MFLANEHRIDNVADAKAYIARIGETERVMREVAQVMRGQAAAGIVPPKMVFKPAREDAAKVITGRPFTAGPDSIVLADFRKKVAALEAPAADKAKLIADAEAALSGPFRRGFTTLFAALDEIEPKAKGNDGAWSLPNGAAYYDARLAQNTTTELTADQIHAIGLA</sequence>
<evidence type="ECO:0000313" key="1">
    <source>
        <dbReference type="EMBL" id="GGE09573.1"/>
    </source>
</evidence>
<reference evidence="1" key="2">
    <citation type="submission" date="2020-09" db="EMBL/GenBank/DDBJ databases">
        <authorList>
            <person name="Sun Q."/>
            <person name="Zhou Y."/>
        </authorList>
    </citation>
    <scope>NUCLEOTIDE SEQUENCE</scope>
    <source>
        <strain evidence="1">CGMCC 1.15519</strain>
    </source>
</reference>